<evidence type="ECO:0000259" key="1">
    <source>
        <dbReference type="Pfam" id="PF04717"/>
    </source>
</evidence>
<evidence type="ECO:0000313" key="2">
    <source>
        <dbReference type="EMBL" id="MCD1294332.1"/>
    </source>
</evidence>
<proteinExistence type="predicted"/>
<comment type="caution">
    <text evidence="2">The sequence shown here is derived from an EMBL/GenBank/DDBJ whole genome shotgun (WGS) entry which is preliminary data.</text>
</comment>
<dbReference type="SUPFAM" id="SSF69255">
    <property type="entry name" value="gp5 N-terminal domain-like"/>
    <property type="match status" value="1"/>
</dbReference>
<dbReference type="EMBL" id="PGCK01000003">
    <property type="protein sequence ID" value="MCD1294332.1"/>
    <property type="molecule type" value="Genomic_DNA"/>
</dbReference>
<dbReference type="InterPro" id="IPR037026">
    <property type="entry name" value="Vgr_OB-fold_dom_sf"/>
</dbReference>
<dbReference type="SUPFAM" id="SSF69349">
    <property type="entry name" value="Phage fibre proteins"/>
    <property type="match status" value="1"/>
</dbReference>
<gene>
    <name evidence="2" type="ORF">CUJ83_04880</name>
</gene>
<feature type="domain" description="Gp5/Type VI secretion system Vgr protein OB-fold" evidence="1">
    <location>
        <begin position="57"/>
        <end position="95"/>
    </location>
</feature>
<protein>
    <recommendedName>
        <fullName evidence="1">Gp5/Type VI secretion system Vgr protein OB-fold domain-containing protein</fullName>
    </recommendedName>
</protein>
<organism evidence="2 3">
    <name type="scientific">Methanooceanicella nereidis</name>
    <dbReference type="NCBI Taxonomy" id="2052831"/>
    <lineage>
        <taxon>Archaea</taxon>
        <taxon>Methanobacteriati</taxon>
        <taxon>Methanobacteriota</taxon>
        <taxon>Stenosarchaea group</taxon>
        <taxon>Methanomicrobia</taxon>
        <taxon>Methanocellales</taxon>
        <taxon>Methanocellaceae</taxon>
        <taxon>Methanooceanicella</taxon>
    </lineage>
</organism>
<name>A0AAP2RDS2_9EURY</name>
<dbReference type="Pfam" id="PF04717">
    <property type="entry name" value="Phage_base_V"/>
    <property type="match status" value="1"/>
</dbReference>
<dbReference type="Gene3D" id="2.40.50.230">
    <property type="entry name" value="Gp5 N-terminal domain"/>
    <property type="match status" value="1"/>
</dbReference>
<evidence type="ECO:0000313" key="3">
    <source>
        <dbReference type="Proteomes" id="UP001320159"/>
    </source>
</evidence>
<keyword evidence="3" id="KW-1185">Reference proteome</keyword>
<reference evidence="2 3" key="1">
    <citation type="submission" date="2017-11" db="EMBL/GenBank/DDBJ databases">
        <title>Isolation and Characterization of Family Methanocellaceae Species from Potential Methane Hydrate Area Offshore Southwestern Taiwan.</title>
        <authorList>
            <person name="Zhang W.-L."/>
            <person name="Chen W.-C."/>
            <person name="Lai M.-C."/>
            <person name="Chen S.-C."/>
        </authorList>
    </citation>
    <scope>NUCLEOTIDE SEQUENCE [LARGE SCALE GENOMIC DNA]</scope>
    <source>
        <strain evidence="2 3">CWC-04</strain>
    </source>
</reference>
<sequence length="271" mass="28752">MSAVEVIKKIAEDEAKKIHTLELGVVTSIYPHSSDSDYDNYECNVKLKNRELELRRVPVATQHIGFTSVPNVGDFVIIGFVKGNINAPIVLGRLYNDENRPPVNDAGEIIYESPDDKKQGVRRLNMKFPNGIVLTITDDGLKAEVGKSVVTIKTDGDITIESNAKLVVNSSGNTTITAGGDMELKAKNIKMDSKEGINIIAAKSLSVTSGEATDMTVGKSLAITTGEALDITSGTNISTMSGSSTEITAGSTAKVQAAAKVDIKGALVNIN</sequence>
<dbReference type="InterPro" id="IPR006531">
    <property type="entry name" value="Gp5/Vgr_OB"/>
</dbReference>
<dbReference type="AlphaFoldDB" id="A0AAP2RDS2"/>
<accession>A0AAP2RDS2</accession>
<dbReference type="Proteomes" id="UP001320159">
    <property type="component" value="Unassembled WGS sequence"/>
</dbReference>